<accession>A0A0L7QRJ1</accession>
<dbReference type="GO" id="GO:0006303">
    <property type="term" value="P:double-strand break repair via nonhomologous end joining"/>
    <property type="evidence" value="ECO:0007669"/>
    <property type="project" value="TreeGrafter"/>
</dbReference>
<keyword evidence="1" id="KW-0808">Transferase</keyword>
<dbReference type="GO" id="GO:0000729">
    <property type="term" value="P:DNA double-strand break processing"/>
    <property type="evidence" value="ECO:0007669"/>
    <property type="project" value="TreeGrafter"/>
</dbReference>
<evidence type="ECO:0000313" key="1">
    <source>
        <dbReference type="EMBL" id="KOC61242.1"/>
    </source>
</evidence>
<dbReference type="GO" id="GO:0000793">
    <property type="term" value="C:condensed chromosome"/>
    <property type="evidence" value="ECO:0007669"/>
    <property type="project" value="TreeGrafter"/>
</dbReference>
<dbReference type="PANTHER" id="PTHR46060:SF2">
    <property type="entry name" value="HISTONE-LYSINE N-METHYLTRANSFERASE SETMAR"/>
    <property type="match status" value="1"/>
</dbReference>
<evidence type="ECO:0000313" key="2">
    <source>
        <dbReference type="Proteomes" id="UP000053825"/>
    </source>
</evidence>
<gene>
    <name evidence="1" type="ORF">WH47_06633</name>
</gene>
<dbReference type="InterPro" id="IPR052709">
    <property type="entry name" value="Transposase-MT_Hybrid"/>
</dbReference>
<dbReference type="GO" id="GO:0046975">
    <property type="term" value="F:histone H3K36 methyltransferase activity"/>
    <property type="evidence" value="ECO:0007669"/>
    <property type="project" value="TreeGrafter"/>
</dbReference>
<feature type="non-terminal residue" evidence="1">
    <location>
        <position position="1"/>
    </location>
</feature>
<reference evidence="1 2" key="1">
    <citation type="submission" date="2015-07" db="EMBL/GenBank/DDBJ databases">
        <title>The genome of Habropoda laboriosa.</title>
        <authorList>
            <person name="Pan H."/>
            <person name="Kapheim K."/>
        </authorList>
    </citation>
    <scope>NUCLEOTIDE SEQUENCE [LARGE SCALE GENOMIC DNA]</scope>
    <source>
        <strain evidence="1">0110345459</strain>
    </source>
</reference>
<organism evidence="1 2">
    <name type="scientific">Habropoda laboriosa</name>
    <dbReference type="NCBI Taxonomy" id="597456"/>
    <lineage>
        <taxon>Eukaryota</taxon>
        <taxon>Metazoa</taxon>
        <taxon>Ecdysozoa</taxon>
        <taxon>Arthropoda</taxon>
        <taxon>Hexapoda</taxon>
        <taxon>Insecta</taxon>
        <taxon>Pterygota</taxon>
        <taxon>Neoptera</taxon>
        <taxon>Endopterygota</taxon>
        <taxon>Hymenoptera</taxon>
        <taxon>Apocrita</taxon>
        <taxon>Aculeata</taxon>
        <taxon>Apoidea</taxon>
        <taxon>Anthophila</taxon>
        <taxon>Apidae</taxon>
        <taxon>Habropoda</taxon>
    </lineage>
</organism>
<dbReference type="GO" id="GO:0042800">
    <property type="term" value="F:histone H3K4 methyltransferase activity"/>
    <property type="evidence" value="ECO:0007669"/>
    <property type="project" value="TreeGrafter"/>
</dbReference>
<dbReference type="GO" id="GO:0003690">
    <property type="term" value="F:double-stranded DNA binding"/>
    <property type="evidence" value="ECO:0007669"/>
    <property type="project" value="TreeGrafter"/>
</dbReference>
<dbReference type="GO" id="GO:0031297">
    <property type="term" value="P:replication fork processing"/>
    <property type="evidence" value="ECO:0007669"/>
    <property type="project" value="TreeGrafter"/>
</dbReference>
<dbReference type="GO" id="GO:0035861">
    <property type="term" value="C:site of double-strand break"/>
    <property type="evidence" value="ECO:0007669"/>
    <property type="project" value="TreeGrafter"/>
</dbReference>
<dbReference type="EMBL" id="KQ414777">
    <property type="protein sequence ID" value="KOC61242.1"/>
    <property type="molecule type" value="Genomic_DNA"/>
</dbReference>
<keyword evidence="2" id="KW-1185">Reference proteome</keyword>
<dbReference type="OrthoDB" id="10032414at2759"/>
<sequence>KVLPRELARELGVSTATVSLYLKLIGKIKKLDKWIPHELNELQKTECQEAYSSLLLRKSREPFLDRIITCNKK</sequence>
<proteinExistence type="predicted"/>
<dbReference type="GO" id="GO:0000014">
    <property type="term" value="F:single-stranded DNA endodeoxyribonuclease activity"/>
    <property type="evidence" value="ECO:0007669"/>
    <property type="project" value="TreeGrafter"/>
</dbReference>
<dbReference type="GO" id="GO:0005634">
    <property type="term" value="C:nucleus"/>
    <property type="evidence" value="ECO:0007669"/>
    <property type="project" value="TreeGrafter"/>
</dbReference>
<dbReference type="GO" id="GO:0015074">
    <property type="term" value="P:DNA integration"/>
    <property type="evidence" value="ECO:0007669"/>
    <property type="project" value="TreeGrafter"/>
</dbReference>
<protein>
    <submittedName>
        <fullName evidence="1">Histone-lysine N-methyltransferase SETMAR</fullName>
    </submittedName>
</protein>
<name>A0A0L7QRJ1_9HYME</name>
<dbReference type="GO" id="GO:0044774">
    <property type="term" value="P:mitotic DNA integrity checkpoint signaling"/>
    <property type="evidence" value="ECO:0007669"/>
    <property type="project" value="TreeGrafter"/>
</dbReference>
<dbReference type="PANTHER" id="PTHR46060">
    <property type="entry name" value="MARINER MOS1 TRANSPOSASE-LIKE PROTEIN"/>
    <property type="match status" value="1"/>
</dbReference>
<dbReference type="GO" id="GO:0044547">
    <property type="term" value="F:DNA topoisomerase binding"/>
    <property type="evidence" value="ECO:0007669"/>
    <property type="project" value="TreeGrafter"/>
</dbReference>
<dbReference type="STRING" id="597456.A0A0L7QRJ1"/>
<dbReference type="GO" id="GO:0032259">
    <property type="term" value="P:methylation"/>
    <property type="evidence" value="ECO:0007669"/>
    <property type="project" value="UniProtKB-KW"/>
</dbReference>
<dbReference type="GO" id="GO:0003697">
    <property type="term" value="F:single-stranded DNA binding"/>
    <property type="evidence" value="ECO:0007669"/>
    <property type="project" value="TreeGrafter"/>
</dbReference>
<dbReference type="Proteomes" id="UP000053825">
    <property type="component" value="Unassembled WGS sequence"/>
</dbReference>
<dbReference type="AlphaFoldDB" id="A0A0L7QRJ1"/>
<keyword evidence="1" id="KW-0489">Methyltransferase</keyword>